<dbReference type="EMBL" id="SLXD01000023">
    <property type="protein sequence ID" value="TCO97194.1"/>
    <property type="molecule type" value="Genomic_DNA"/>
</dbReference>
<evidence type="ECO:0000256" key="1">
    <source>
        <dbReference type="SAM" id="Phobius"/>
    </source>
</evidence>
<dbReference type="AlphaFoldDB" id="A0A4R2LXX4"/>
<accession>A0A4R2LXX4</accession>
<sequence length="86" mass="9296">MRPRAPLSRDQRIVWYVASLVFGLCVAWVAAESGAFADGAPTLVPAAIFGASWLAGVLVIRVFVQSLGDRPTLGDLFGLPAWLRRK</sequence>
<name>A0A4R2LXX4_RUBGE</name>
<feature type="transmembrane region" description="Helical" evidence="1">
    <location>
        <begin position="12"/>
        <end position="31"/>
    </location>
</feature>
<keyword evidence="1" id="KW-0812">Transmembrane</keyword>
<comment type="caution">
    <text evidence="2">The sequence shown here is derived from an EMBL/GenBank/DDBJ whole genome shotgun (WGS) entry which is preliminary data.</text>
</comment>
<organism evidence="2 3">
    <name type="scientific">Rubrivivax gelatinosus</name>
    <name type="common">Rhodocyclus gelatinosus</name>
    <name type="synonym">Rhodopseudomonas gelatinosa</name>
    <dbReference type="NCBI Taxonomy" id="28068"/>
    <lineage>
        <taxon>Bacteria</taxon>
        <taxon>Pseudomonadati</taxon>
        <taxon>Pseudomonadota</taxon>
        <taxon>Betaproteobacteria</taxon>
        <taxon>Burkholderiales</taxon>
        <taxon>Sphaerotilaceae</taxon>
        <taxon>Rubrivivax</taxon>
    </lineage>
</organism>
<evidence type="ECO:0000313" key="2">
    <source>
        <dbReference type="EMBL" id="TCO97194.1"/>
    </source>
</evidence>
<feature type="transmembrane region" description="Helical" evidence="1">
    <location>
        <begin position="43"/>
        <end position="64"/>
    </location>
</feature>
<dbReference type="OrthoDB" id="9881365at2"/>
<dbReference type="Proteomes" id="UP000295106">
    <property type="component" value="Unassembled WGS sequence"/>
</dbReference>
<dbReference type="RefSeq" id="WP_132649730.1">
    <property type="nucleotide sequence ID" value="NZ_CP181386.1"/>
</dbReference>
<protein>
    <submittedName>
        <fullName evidence="2">Uncharacterized protein</fullName>
    </submittedName>
</protein>
<proteinExistence type="predicted"/>
<evidence type="ECO:0000313" key="3">
    <source>
        <dbReference type="Proteomes" id="UP000295106"/>
    </source>
</evidence>
<keyword evidence="1" id="KW-1133">Transmembrane helix</keyword>
<dbReference type="GeneID" id="99686427"/>
<gene>
    <name evidence="2" type="ORF">EV684_12334</name>
</gene>
<reference evidence="2 3" key="1">
    <citation type="submission" date="2019-03" db="EMBL/GenBank/DDBJ databases">
        <title>Genomic Encyclopedia of Type Strains, Phase IV (KMG-IV): sequencing the most valuable type-strain genomes for metagenomic binning, comparative biology and taxonomic classification.</title>
        <authorList>
            <person name="Goeker M."/>
        </authorList>
    </citation>
    <scope>NUCLEOTIDE SEQUENCE [LARGE SCALE GENOMIC DNA]</scope>
    <source>
        <strain evidence="2 3">DSM 1709</strain>
    </source>
</reference>
<keyword evidence="1" id="KW-0472">Membrane</keyword>